<evidence type="ECO:0000256" key="1">
    <source>
        <dbReference type="ARBA" id="ARBA00006394"/>
    </source>
</evidence>
<evidence type="ECO:0000256" key="3">
    <source>
        <dbReference type="SAM" id="MobiDB-lite"/>
    </source>
</evidence>
<evidence type="ECO:0000313" key="7">
    <source>
        <dbReference type="Proteomes" id="UP000189545"/>
    </source>
</evidence>
<evidence type="ECO:0000256" key="2">
    <source>
        <dbReference type="ARBA" id="ARBA00012636"/>
    </source>
</evidence>
<dbReference type="Proteomes" id="UP000189545">
    <property type="component" value="Chromosome"/>
</dbReference>
<dbReference type="SUPFAM" id="SSF51645">
    <property type="entry name" value="Malate synthase G"/>
    <property type="match status" value="1"/>
</dbReference>
<dbReference type="AlphaFoldDB" id="A0A1S6HTS3"/>
<dbReference type="STRING" id="225848.Sps_03850"/>
<feature type="compositionally biased region" description="Polar residues" evidence="3">
    <location>
        <begin position="41"/>
        <end position="55"/>
    </location>
</feature>
<keyword evidence="6" id="KW-0808">Transferase</keyword>
<feature type="domain" description="Malate synthase TIM barrel" evidence="4">
    <location>
        <begin position="233"/>
        <end position="478"/>
    </location>
</feature>
<dbReference type="GO" id="GO:0006097">
    <property type="term" value="P:glyoxylate cycle"/>
    <property type="evidence" value="ECO:0007669"/>
    <property type="project" value="InterPro"/>
</dbReference>
<name>A0A1S6HTS3_9GAMM</name>
<dbReference type="Pfam" id="PF20656">
    <property type="entry name" value="MS_N"/>
    <property type="match status" value="1"/>
</dbReference>
<gene>
    <name evidence="6" type="ORF">Sps_03850</name>
</gene>
<feature type="domain" description="Malate synthase N-terminal" evidence="5">
    <location>
        <begin position="79"/>
        <end position="140"/>
    </location>
</feature>
<accession>A0A1S6HTS3</accession>
<dbReference type="Gene3D" id="3.20.20.360">
    <property type="entry name" value="Malate synthase, domain 3"/>
    <property type="match status" value="1"/>
</dbReference>
<comment type="similarity">
    <text evidence="1">Belongs to the malate synthase family.</text>
</comment>
<protein>
    <recommendedName>
        <fullName evidence="2">malate synthase</fullName>
        <ecNumber evidence="2">2.3.3.9</ecNumber>
    </recommendedName>
</protein>
<dbReference type="EMBL" id="CP014782">
    <property type="protein sequence ID" value="AQS38966.1"/>
    <property type="molecule type" value="Genomic_DNA"/>
</dbReference>
<organism evidence="6 7">
    <name type="scientific">Shewanella psychrophila</name>
    <dbReference type="NCBI Taxonomy" id="225848"/>
    <lineage>
        <taxon>Bacteria</taxon>
        <taxon>Pseudomonadati</taxon>
        <taxon>Pseudomonadota</taxon>
        <taxon>Gammaproteobacteria</taxon>
        <taxon>Alteromonadales</taxon>
        <taxon>Shewanellaceae</taxon>
        <taxon>Shewanella</taxon>
    </lineage>
</organism>
<dbReference type="InterPro" id="IPR001465">
    <property type="entry name" value="Malate_synthase_TIM"/>
</dbReference>
<dbReference type="Pfam" id="PF01274">
    <property type="entry name" value="MS_TIM-barrel"/>
    <property type="match status" value="1"/>
</dbReference>
<dbReference type="PANTHER" id="PTHR42902:SF1">
    <property type="entry name" value="MALATE SYNTHASE 1-RELATED"/>
    <property type="match status" value="1"/>
</dbReference>
<feature type="region of interest" description="Disordered" evidence="3">
    <location>
        <begin position="41"/>
        <end position="71"/>
    </location>
</feature>
<reference evidence="6 7" key="1">
    <citation type="submission" date="2016-03" db="EMBL/GenBank/DDBJ databases">
        <title>Complete genome sequence of Shewanella psychrophila WP2, a deep sea bacterium isolated from west Pacific sediment.</title>
        <authorList>
            <person name="Xu G."/>
            <person name="Jian H."/>
        </authorList>
    </citation>
    <scope>NUCLEOTIDE SEQUENCE [LARGE SCALE GENOMIC DNA]</scope>
    <source>
        <strain evidence="6 7">WP2</strain>
    </source>
</reference>
<dbReference type="InterPro" id="IPR006252">
    <property type="entry name" value="Malate_synthA"/>
</dbReference>
<keyword evidence="7" id="KW-1185">Reference proteome</keyword>
<keyword evidence="6" id="KW-0012">Acyltransferase</keyword>
<proteinExistence type="inferred from homology"/>
<dbReference type="EC" id="2.3.3.9" evidence="2"/>
<dbReference type="KEGG" id="spsw:Sps_03850"/>
<dbReference type="PANTHER" id="PTHR42902">
    <property type="entry name" value="MALATE SYNTHASE"/>
    <property type="match status" value="1"/>
</dbReference>
<dbReference type="GO" id="GO:0005737">
    <property type="term" value="C:cytoplasm"/>
    <property type="evidence" value="ECO:0007669"/>
    <property type="project" value="TreeGrafter"/>
</dbReference>
<evidence type="ECO:0000259" key="4">
    <source>
        <dbReference type="Pfam" id="PF01274"/>
    </source>
</evidence>
<dbReference type="InterPro" id="IPR011076">
    <property type="entry name" value="Malate_synth_sf"/>
</dbReference>
<dbReference type="GO" id="GO:0004474">
    <property type="term" value="F:malate synthase activity"/>
    <property type="evidence" value="ECO:0007669"/>
    <property type="project" value="UniProtKB-EC"/>
</dbReference>
<sequence length="483" mass="53787">MTQEVLSMAQREPQFRSVDVGEPLQALSAAAPELRANGRSVSFSVSSDHNASSAGSKRDAESNNELDNLSDNTLGSRKGLKIIGKHVDGQEAVFSQGALSLLNVLCQQFAADVPKLLEQRSHRQMEIDAGKLPDFLPHTESVRKASWQIRGIPADLQDRRVEITGPVERKMVINALNANAKVFMADFEDSLAPTWTKVVEGQINLRDAVTGDIEYTDLITAKHYGLEDAPAVLICGVRGLHLTEKHVEFNGLSIPASLFDFALYFYNNYRQLLNKGSGPYFSIPKLECHLEARWWAKIFAYVEERFCLQPGTIKCTCLIETLPAVFEMEEVLFELRSNIVALNCVRWDYVTSDRKTLENHSEQVLTDRQTVTINKVFQSAYSRLLIKVSHRRGALAMGGMAAFTPAKDQQLSQTSLQKVRADKELEARNGHDGTLVADPSLADTAMETFNQYLGTGQKNQLHITRDVDGPIRAEELLSCYKGI</sequence>
<dbReference type="InterPro" id="IPR046363">
    <property type="entry name" value="MS_N_TIM-barrel_dom"/>
</dbReference>
<dbReference type="FunFam" id="3.20.20.360:FF:000001">
    <property type="entry name" value="Malate synthase"/>
    <property type="match status" value="1"/>
</dbReference>
<dbReference type="InterPro" id="IPR048356">
    <property type="entry name" value="MS_N"/>
</dbReference>
<evidence type="ECO:0000313" key="6">
    <source>
        <dbReference type="EMBL" id="AQS38966.1"/>
    </source>
</evidence>
<evidence type="ECO:0000259" key="5">
    <source>
        <dbReference type="Pfam" id="PF20656"/>
    </source>
</evidence>